<dbReference type="Proteomes" id="UP000694856">
    <property type="component" value="Chromosome 7"/>
</dbReference>
<dbReference type="Pfam" id="PF08695">
    <property type="entry name" value="Coa1"/>
    <property type="match status" value="1"/>
</dbReference>
<proteinExistence type="predicted"/>
<keyword evidence="1" id="KW-0812">Transmembrane</keyword>
<evidence type="ECO:0000256" key="1">
    <source>
        <dbReference type="SAM" id="Phobius"/>
    </source>
</evidence>
<dbReference type="PANTHER" id="PTHR47148:SF1">
    <property type="entry name" value="CYTOCHROME C OXIDASE ASSEMBLY FACTOR 1 HOMOLOG"/>
    <property type="match status" value="1"/>
</dbReference>
<organism evidence="2 3">
    <name type="scientific">Camelus ferus</name>
    <name type="common">Wild bactrian camel</name>
    <name type="synonym">Camelus bactrianus ferus</name>
    <dbReference type="NCBI Taxonomy" id="419612"/>
    <lineage>
        <taxon>Eukaryota</taxon>
        <taxon>Metazoa</taxon>
        <taxon>Chordata</taxon>
        <taxon>Craniata</taxon>
        <taxon>Vertebrata</taxon>
        <taxon>Euteleostomi</taxon>
        <taxon>Mammalia</taxon>
        <taxon>Eutheria</taxon>
        <taxon>Laurasiatheria</taxon>
        <taxon>Artiodactyla</taxon>
        <taxon>Tylopoda</taxon>
        <taxon>Camelidae</taxon>
        <taxon>Camelus</taxon>
    </lineage>
</organism>
<dbReference type="RefSeq" id="XP_032340172.1">
    <property type="nucleotide sequence ID" value="XM_032484281.1"/>
</dbReference>
<keyword evidence="1" id="KW-0472">Membrane</keyword>
<name>A0A8B8TDC8_CAMFR</name>
<gene>
    <name evidence="3" type="primary">LOC102510163</name>
</gene>
<dbReference type="AlphaFoldDB" id="A0A8B8TDC8"/>
<dbReference type="GeneID" id="102510163"/>
<evidence type="ECO:0000313" key="3">
    <source>
        <dbReference type="RefSeq" id="XP_032340172.1"/>
    </source>
</evidence>
<keyword evidence="1" id="KW-1133">Transmembrane helix</keyword>
<evidence type="ECO:0000313" key="2">
    <source>
        <dbReference type="Proteomes" id="UP000694856"/>
    </source>
</evidence>
<feature type="transmembrane region" description="Helical" evidence="1">
    <location>
        <begin position="24"/>
        <end position="43"/>
    </location>
</feature>
<protein>
    <submittedName>
        <fullName evidence="3">Cytochrome c oxidase assembly factor 1 homolog isoform X2</fullName>
    </submittedName>
</protein>
<sequence length="200" mass="21617">MSKFVIHIIHCSPGSRMPVPLGKLVLFTGVAGTGTCALLYYLIQKTFSRASYYQLALEQLRSHPEALEALGTPLQVHHLRLTDKDNFVDIADAKLKIPVSGPRAEGHLYVNSSRDAPFKRWNLQEVFLELKDGQQIPVFKPGGENGDDAGEKGVKVTSSLPAAPPTPTCPAFSPRASGRSAGMLVSVSLSLGHNKCFCGF</sequence>
<reference evidence="3" key="1">
    <citation type="submission" date="2025-08" db="UniProtKB">
        <authorList>
            <consortium name="RefSeq"/>
        </authorList>
    </citation>
    <scope>IDENTIFICATION</scope>
    <source>
        <tissue evidence="3">Ear skin</tissue>
    </source>
</reference>
<dbReference type="GO" id="GO:0005743">
    <property type="term" value="C:mitochondrial inner membrane"/>
    <property type="evidence" value="ECO:0007669"/>
    <property type="project" value="TreeGrafter"/>
</dbReference>
<dbReference type="GO" id="GO:0032981">
    <property type="term" value="P:mitochondrial respiratory chain complex I assembly"/>
    <property type="evidence" value="ECO:0007669"/>
    <property type="project" value="TreeGrafter"/>
</dbReference>
<keyword evidence="2" id="KW-1185">Reference proteome</keyword>
<dbReference type="PANTHER" id="PTHR47148">
    <property type="entry name" value="CYTOCHROME C OXIDASE ASSEMBLY FACTOR 1 HOMOLOG"/>
    <property type="match status" value="1"/>
</dbReference>
<dbReference type="GO" id="GO:0033617">
    <property type="term" value="P:mitochondrial respiratory chain complex IV assembly"/>
    <property type="evidence" value="ECO:0007669"/>
    <property type="project" value="TreeGrafter"/>
</dbReference>
<accession>A0A8B8TDC8</accession>
<dbReference type="InterPro" id="IPR014807">
    <property type="entry name" value="Coa1"/>
</dbReference>